<comment type="caution">
    <text evidence="1">The sequence shown here is derived from an EMBL/GenBank/DDBJ whole genome shotgun (WGS) entry which is preliminary data.</text>
</comment>
<protein>
    <submittedName>
        <fullName evidence="1">Uncharacterized protein</fullName>
    </submittedName>
</protein>
<accession>A0A9K3P0H8</accession>
<name>A0A9K3P0H8_HELAN</name>
<dbReference type="AlphaFoldDB" id="A0A9K3P0H8"/>
<reference evidence="1" key="2">
    <citation type="submission" date="2020-06" db="EMBL/GenBank/DDBJ databases">
        <title>Helianthus annuus Genome sequencing and assembly Release 2.</title>
        <authorList>
            <person name="Gouzy J."/>
            <person name="Langlade N."/>
            <person name="Munos S."/>
        </authorList>
    </citation>
    <scope>NUCLEOTIDE SEQUENCE</scope>
    <source>
        <tissue evidence="1">Leaves</tissue>
    </source>
</reference>
<dbReference type="EMBL" id="MNCJ02000317">
    <property type="protein sequence ID" value="KAF5819426.1"/>
    <property type="molecule type" value="Genomic_DNA"/>
</dbReference>
<evidence type="ECO:0000313" key="2">
    <source>
        <dbReference type="Proteomes" id="UP000215914"/>
    </source>
</evidence>
<evidence type="ECO:0000313" key="1">
    <source>
        <dbReference type="EMBL" id="KAF5819426.1"/>
    </source>
</evidence>
<dbReference type="Gramene" id="mRNA:HanXRQr2_Chr02g0077471">
    <property type="protein sequence ID" value="CDS:HanXRQr2_Chr02g0077471.1"/>
    <property type="gene ID" value="HanXRQr2_Chr02g0077471"/>
</dbReference>
<proteinExistence type="predicted"/>
<sequence length="59" mass="6953">MKSLNLFHATNISKEYLNHAIMEESSYPRNSSVSMLIIQTYDLFFDDFFGIRTSFRIVI</sequence>
<reference evidence="1" key="1">
    <citation type="journal article" date="2017" name="Nature">
        <title>The sunflower genome provides insights into oil metabolism, flowering and Asterid evolution.</title>
        <authorList>
            <person name="Badouin H."/>
            <person name="Gouzy J."/>
            <person name="Grassa C.J."/>
            <person name="Murat F."/>
            <person name="Staton S.E."/>
            <person name="Cottret L."/>
            <person name="Lelandais-Briere C."/>
            <person name="Owens G.L."/>
            <person name="Carrere S."/>
            <person name="Mayjonade B."/>
            <person name="Legrand L."/>
            <person name="Gill N."/>
            <person name="Kane N.C."/>
            <person name="Bowers J.E."/>
            <person name="Hubner S."/>
            <person name="Bellec A."/>
            <person name="Berard A."/>
            <person name="Berges H."/>
            <person name="Blanchet N."/>
            <person name="Boniface M.C."/>
            <person name="Brunel D."/>
            <person name="Catrice O."/>
            <person name="Chaidir N."/>
            <person name="Claudel C."/>
            <person name="Donnadieu C."/>
            <person name="Faraut T."/>
            <person name="Fievet G."/>
            <person name="Helmstetter N."/>
            <person name="King M."/>
            <person name="Knapp S.J."/>
            <person name="Lai Z."/>
            <person name="Le Paslier M.C."/>
            <person name="Lippi Y."/>
            <person name="Lorenzon L."/>
            <person name="Mandel J.R."/>
            <person name="Marage G."/>
            <person name="Marchand G."/>
            <person name="Marquand E."/>
            <person name="Bret-Mestries E."/>
            <person name="Morien E."/>
            <person name="Nambeesan S."/>
            <person name="Nguyen T."/>
            <person name="Pegot-Espagnet P."/>
            <person name="Pouilly N."/>
            <person name="Raftis F."/>
            <person name="Sallet E."/>
            <person name="Schiex T."/>
            <person name="Thomas J."/>
            <person name="Vandecasteele C."/>
            <person name="Vares D."/>
            <person name="Vear F."/>
            <person name="Vautrin S."/>
            <person name="Crespi M."/>
            <person name="Mangin B."/>
            <person name="Burke J.M."/>
            <person name="Salse J."/>
            <person name="Munos S."/>
            <person name="Vincourt P."/>
            <person name="Rieseberg L.H."/>
            <person name="Langlade N.B."/>
        </authorList>
    </citation>
    <scope>NUCLEOTIDE SEQUENCE</scope>
    <source>
        <tissue evidence="1">Leaves</tissue>
    </source>
</reference>
<keyword evidence="2" id="KW-1185">Reference proteome</keyword>
<dbReference type="Proteomes" id="UP000215914">
    <property type="component" value="Unassembled WGS sequence"/>
</dbReference>
<gene>
    <name evidence="1" type="ORF">HanXRQr2_Chr02g0077471</name>
</gene>
<organism evidence="1 2">
    <name type="scientific">Helianthus annuus</name>
    <name type="common">Common sunflower</name>
    <dbReference type="NCBI Taxonomy" id="4232"/>
    <lineage>
        <taxon>Eukaryota</taxon>
        <taxon>Viridiplantae</taxon>
        <taxon>Streptophyta</taxon>
        <taxon>Embryophyta</taxon>
        <taxon>Tracheophyta</taxon>
        <taxon>Spermatophyta</taxon>
        <taxon>Magnoliopsida</taxon>
        <taxon>eudicotyledons</taxon>
        <taxon>Gunneridae</taxon>
        <taxon>Pentapetalae</taxon>
        <taxon>asterids</taxon>
        <taxon>campanulids</taxon>
        <taxon>Asterales</taxon>
        <taxon>Asteraceae</taxon>
        <taxon>Asteroideae</taxon>
        <taxon>Heliantheae alliance</taxon>
        <taxon>Heliantheae</taxon>
        <taxon>Helianthus</taxon>
    </lineage>
</organism>